<dbReference type="Proteomes" id="UP000440716">
    <property type="component" value="Unassembled WGS sequence"/>
</dbReference>
<feature type="region of interest" description="Disordered" evidence="1">
    <location>
        <begin position="91"/>
        <end position="126"/>
    </location>
</feature>
<feature type="transmembrane region" description="Helical" evidence="2">
    <location>
        <begin position="55"/>
        <end position="71"/>
    </location>
</feature>
<keyword evidence="2" id="KW-1133">Transmembrane helix</keyword>
<sequence length="126" mass="13407">MTTLAAVVLVAVLIIFAVLGRNQPLTGEFQKPLLIIVIIFSAILLITAGYSDAQIAPAFSLLGAIVGYLFGRTDWRADRFTTDPEVAVEEKQNGQAASGVGQTNRVAATNTGVSPPETKNRTTFPM</sequence>
<dbReference type="RefSeq" id="WP_156593303.1">
    <property type="nucleotide sequence ID" value="NZ_WPHU01000026.1"/>
</dbReference>
<feature type="compositionally biased region" description="Polar residues" evidence="1">
    <location>
        <begin position="93"/>
        <end position="113"/>
    </location>
</feature>
<organism evidence="3 4">
    <name type="scientific">Agrobacterium vitis</name>
    <name type="common">Rhizobium vitis</name>
    <dbReference type="NCBI Taxonomy" id="373"/>
    <lineage>
        <taxon>Bacteria</taxon>
        <taxon>Pseudomonadati</taxon>
        <taxon>Pseudomonadota</taxon>
        <taxon>Alphaproteobacteria</taxon>
        <taxon>Hyphomicrobiales</taxon>
        <taxon>Rhizobiaceae</taxon>
        <taxon>Rhizobium/Agrobacterium group</taxon>
        <taxon>Agrobacterium</taxon>
    </lineage>
</organism>
<comment type="caution">
    <text evidence="3">The sequence shown here is derived from an EMBL/GenBank/DDBJ whole genome shotgun (WGS) entry which is preliminary data.</text>
</comment>
<keyword evidence="2" id="KW-0472">Membrane</keyword>
<dbReference type="EMBL" id="WPHU01000026">
    <property type="protein sequence ID" value="MVA59570.1"/>
    <property type="molecule type" value="Genomic_DNA"/>
</dbReference>
<dbReference type="AlphaFoldDB" id="A0A7K1RNF4"/>
<feature type="transmembrane region" description="Helical" evidence="2">
    <location>
        <begin position="30"/>
        <end position="48"/>
    </location>
</feature>
<accession>A0A7K1RNF4</accession>
<evidence type="ECO:0000256" key="2">
    <source>
        <dbReference type="SAM" id="Phobius"/>
    </source>
</evidence>
<proteinExistence type="predicted"/>
<protein>
    <submittedName>
        <fullName evidence="3">Uncharacterized protein</fullName>
    </submittedName>
</protein>
<evidence type="ECO:0000313" key="3">
    <source>
        <dbReference type="EMBL" id="MVA59570.1"/>
    </source>
</evidence>
<evidence type="ECO:0000256" key="1">
    <source>
        <dbReference type="SAM" id="MobiDB-lite"/>
    </source>
</evidence>
<reference evidence="3 4" key="1">
    <citation type="submission" date="2019-12" db="EMBL/GenBank/DDBJ databases">
        <title>Whole-genome sequencing of Allorhizobium vitis.</title>
        <authorList>
            <person name="Gan H.M."/>
            <person name="Szegedi E."/>
            <person name="Burr T."/>
            <person name="Savka M.A."/>
        </authorList>
    </citation>
    <scope>NUCLEOTIDE SEQUENCE [LARGE SCALE GENOMIC DNA]</scope>
    <source>
        <strain evidence="3 4">CG415</strain>
    </source>
</reference>
<evidence type="ECO:0000313" key="4">
    <source>
        <dbReference type="Proteomes" id="UP000440716"/>
    </source>
</evidence>
<name>A0A7K1RNF4_AGRVI</name>
<gene>
    <name evidence="3" type="ORF">GOZ88_26145</name>
</gene>
<keyword evidence="2" id="KW-0812">Transmembrane</keyword>